<dbReference type="InterPro" id="IPR011990">
    <property type="entry name" value="TPR-like_helical_dom_sf"/>
</dbReference>
<accession>A0AA36J4X9</accession>
<comment type="caution">
    <text evidence="3">The sequence shown here is derived from an EMBL/GenBank/DDBJ whole genome shotgun (WGS) entry which is preliminary data.</text>
</comment>
<evidence type="ECO:0000256" key="1">
    <source>
        <dbReference type="ARBA" id="ARBA00022737"/>
    </source>
</evidence>
<feature type="domain" description="CSD" evidence="2">
    <location>
        <begin position="533"/>
        <end position="596"/>
    </location>
</feature>
<dbReference type="InterPro" id="IPR012340">
    <property type="entry name" value="NA-bd_OB-fold"/>
</dbReference>
<dbReference type="GO" id="GO:0003676">
    <property type="term" value="F:nucleic acid binding"/>
    <property type="evidence" value="ECO:0007669"/>
    <property type="project" value="InterPro"/>
</dbReference>
<gene>
    <name evidence="3" type="ORF">EVOR1521_LOCUS23199</name>
</gene>
<dbReference type="EMBL" id="CAUJNA010003345">
    <property type="protein sequence ID" value="CAJ1399708.1"/>
    <property type="molecule type" value="Genomic_DNA"/>
</dbReference>
<evidence type="ECO:0000313" key="4">
    <source>
        <dbReference type="Proteomes" id="UP001178507"/>
    </source>
</evidence>
<dbReference type="Proteomes" id="UP001178507">
    <property type="component" value="Unassembled WGS sequence"/>
</dbReference>
<sequence>MGSHELNMRQISANNVDLNQGLSLDGVEVDAVCIGASINACKVARRWRWALQLTRDSPPSASRIARHAAMGAGGAWHLALLLLATFNQLQVESNTASFNTALAADARESAWEWAVGLVAAMRANRHQADGFSHRSLASRSWRHGLRLQRRRDVGHVAGGWQRVLAQWPWLRGPDCAGFNVAIGTLGQDTETDSWRLSLWSFGELSDRRVRPDMISHMSAMTPCSRKWLWPRSLALFARLEEAQLRPDAAVHSGLAGACEKAQCWREALQLWRPFPQLMEDDLSLSAALKAVAVRGWSFALSLLRGQQPGYMSVDAAVAACGPLWRTALFLGSSRPAAAAAAAEKAGAWEAAQFLASASSEGVESASAVRGGAAVAACRKPGRWVPALHLLHHMAWRSLELETATRNAAVAVMGAGRRWRFALRLAEPSVADSESARAELPAALAPEWRRVLQLTDVCVRRAQLNALSFYSCLDALQSTGRWRLCLFMARLRRPDAHTLTACLNACHAAQRKYFTWPKVRRQRMAAHLRSGQTMTGMVKSYNRRGFGFIMCQALEQDIYFSRESLHPNLQTSDLAGEQIQFEIHRFSDGKLQARNLRALGDVSDFKGSSYGANRRTRDQFR</sequence>
<keyword evidence="4" id="KW-1185">Reference proteome</keyword>
<dbReference type="PANTHER" id="PTHR47936:SF1">
    <property type="entry name" value="PENTATRICOPEPTIDE REPEAT-CONTAINING PROTEIN GUN1, CHLOROPLASTIC"/>
    <property type="match status" value="1"/>
</dbReference>
<dbReference type="Pfam" id="PF00313">
    <property type="entry name" value="CSD"/>
    <property type="match status" value="1"/>
</dbReference>
<dbReference type="AlphaFoldDB" id="A0AA36J4X9"/>
<dbReference type="InterPro" id="IPR002059">
    <property type="entry name" value="CSP_DNA-bd"/>
</dbReference>
<evidence type="ECO:0000313" key="3">
    <source>
        <dbReference type="EMBL" id="CAJ1399708.1"/>
    </source>
</evidence>
<protein>
    <recommendedName>
        <fullName evidence="2">CSD domain-containing protein</fullName>
    </recommendedName>
</protein>
<dbReference type="Gene3D" id="2.40.50.140">
    <property type="entry name" value="Nucleic acid-binding proteins"/>
    <property type="match status" value="1"/>
</dbReference>
<organism evidence="3 4">
    <name type="scientific">Effrenium voratum</name>
    <dbReference type="NCBI Taxonomy" id="2562239"/>
    <lineage>
        <taxon>Eukaryota</taxon>
        <taxon>Sar</taxon>
        <taxon>Alveolata</taxon>
        <taxon>Dinophyceae</taxon>
        <taxon>Suessiales</taxon>
        <taxon>Symbiodiniaceae</taxon>
        <taxon>Effrenium</taxon>
    </lineage>
</organism>
<keyword evidence="1" id="KW-0677">Repeat</keyword>
<name>A0AA36J4X9_9DINO</name>
<proteinExistence type="predicted"/>
<dbReference type="Gene3D" id="1.25.40.10">
    <property type="entry name" value="Tetratricopeptide repeat domain"/>
    <property type="match status" value="1"/>
</dbReference>
<evidence type="ECO:0000259" key="2">
    <source>
        <dbReference type="Pfam" id="PF00313"/>
    </source>
</evidence>
<dbReference type="PANTHER" id="PTHR47936">
    <property type="entry name" value="PPR_LONG DOMAIN-CONTAINING PROTEIN"/>
    <property type="match status" value="1"/>
</dbReference>
<dbReference type="SUPFAM" id="SSF50249">
    <property type="entry name" value="Nucleic acid-binding proteins"/>
    <property type="match status" value="1"/>
</dbReference>
<reference evidence="3" key="1">
    <citation type="submission" date="2023-08" db="EMBL/GenBank/DDBJ databases">
        <authorList>
            <person name="Chen Y."/>
            <person name="Shah S."/>
            <person name="Dougan E. K."/>
            <person name="Thang M."/>
            <person name="Chan C."/>
        </authorList>
    </citation>
    <scope>NUCLEOTIDE SEQUENCE</scope>
</reference>